<evidence type="ECO:0000313" key="2">
    <source>
        <dbReference type="Proteomes" id="UP001374584"/>
    </source>
</evidence>
<comment type="caution">
    <text evidence="1">The sequence shown here is derived from an EMBL/GenBank/DDBJ whole genome shotgun (WGS) entry which is preliminary data.</text>
</comment>
<organism evidence="1 2">
    <name type="scientific">Phaseolus coccineus</name>
    <name type="common">Scarlet runner bean</name>
    <name type="synonym">Phaseolus multiflorus</name>
    <dbReference type="NCBI Taxonomy" id="3886"/>
    <lineage>
        <taxon>Eukaryota</taxon>
        <taxon>Viridiplantae</taxon>
        <taxon>Streptophyta</taxon>
        <taxon>Embryophyta</taxon>
        <taxon>Tracheophyta</taxon>
        <taxon>Spermatophyta</taxon>
        <taxon>Magnoliopsida</taxon>
        <taxon>eudicotyledons</taxon>
        <taxon>Gunneridae</taxon>
        <taxon>Pentapetalae</taxon>
        <taxon>rosids</taxon>
        <taxon>fabids</taxon>
        <taxon>Fabales</taxon>
        <taxon>Fabaceae</taxon>
        <taxon>Papilionoideae</taxon>
        <taxon>50 kb inversion clade</taxon>
        <taxon>NPAAA clade</taxon>
        <taxon>indigoferoid/millettioid clade</taxon>
        <taxon>Phaseoleae</taxon>
        <taxon>Phaseolus</taxon>
    </lineage>
</organism>
<accession>A0AAN9NKJ7</accession>
<proteinExistence type="predicted"/>
<dbReference type="EMBL" id="JAYMYR010000003">
    <property type="protein sequence ID" value="KAK7374716.1"/>
    <property type="molecule type" value="Genomic_DNA"/>
</dbReference>
<protein>
    <submittedName>
        <fullName evidence="1">Uncharacterized protein</fullName>
    </submittedName>
</protein>
<evidence type="ECO:0000313" key="1">
    <source>
        <dbReference type="EMBL" id="KAK7374716.1"/>
    </source>
</evidence>
<gene>
    <name evidence="1" type="ORF">VNO80_08153</name>
</gene>
<dbReference type="Proteomes" id="UP001374584">
    <property type="component" value="Unassembled WGS sequence"/>
</dbReference>
<dbReference type="AlphaFoldDB" id="A0AAN9NKJ7"/>
<keyword evidence="2" id="KW-1185">Reference proteome</keyword>
<sequence>MKRCVFRKERKTLNLIDSVQLLKAFTVRSSSLSSFFNSSPKRVSLVDSAPLSLSVQITLLLSAPLFALKLTNFHSVIPLCYWVVPDLCHLQYLTTFSSSLHLAFFNPMLS</sequence>
<name>A0AAN9NKJ7_PHACN</name>
<reference evidence="1 2" key="1">
    <citation type="submission" date="2024-01" db="EMBL/GenBank/DDBJ databases">
        <title>The genomes of 5 underutilized Papilionoideae crops provide insights into root nodulation and disease resistanc.</title>
        <authorList>
            <person name="Jiang F."/>
        </authorList>
    </citation>
    <scope>NUCLEOTIDE SEQUENCE [LARGE SCALE GENOMIC DNA]</scope>
    <source>
        <strain evidence="1">JINMINGXINNONG_FW02</strain>
        <tissue evidence="1">Leaves</tissue>
    </source>
</reference>